<dbReference type="AlphaFoldDB" id="A0A077AZK4"/>
<dbReference type="HAMAP" id="MF_00081">
    <property type="entry name" value="HrcA"/>
    <property type="match status" value="1"/>
</dbReference>
<dbReference type="OrthoDB" id="9783139at2"/>
<keyword evidence="4 5" id="KW-0804">Transcription</keyword>
<evidence type="ECO:0000259" key="6">
    <source>
        <dbReference type="Pfam" id="PF01628"/>
    </source>
</evidence>
<dbReference type="SUPFAM" id="SSF55781">
    <property type="entry name" value="GAF domain-like"/>
    <property type="match status" value="1"/>
</dbReference>
<dbReference type="PANTHER" id="PTHR34824:SF1">
    <property type="entry name" value="HEAT-INDUCIBLE TRANSCRIPTION REPRESSOR HRCA"/>
    <property type="match status" value="1"/>
</dbReference>
<dbReference type="InterPro" id="IPR023120">
    <property type="entry name" value="WHTH_transcript_rep_HrcA_IDD"/>
</dbReference>
<dbReference type="NCBIfam" id="TIGR00331">
    <property type="entry name" value="hrcA"/>
    <property type="match status" value="1"/>
</dbReference>
<name>A0A077AZK4_9PROT</name>
<dbReference type="PIRSF" id="PIRSF005485">
    <property type="entry name" value="HrcA"/>
    <property type="match status" value="1"/>
</dbReference>
<evidence type="ECO:0000313" key="8">
    <source>
        <dbReference type="Proteomes" id="UP000028926"/>
    </source>
</evidence>
<dbReference type="InterPro" id="IPR036388">
    <property type="entry name" value="WH-like_DNA-bd_sf"/>
</dbReference>
<keyword evidence="1 5" id="KW-0678">Repressor</keyword>
<dbReference type="InterPro" id="IPR021153">
    <property type="entry name" value="HrcA_C"/>
</dbReference>
<organism evidence="7 8">
    <name type="scientific">Candidatus Odyssella acanthamoebae</name>
    <dbReference type="NCBI Taxonomy" id="91604"/>
    <lineage>
        <taxon>Bacteria</taxon>
        <taxon>Pseudomonadati</taxon>
        <taxon>Pseudomonadota</taxon>
        <taxon>Alphaproteobacteria</taxon>
        <taxon>Holosporales</taxon>
        <taxon>Candidatus Paracaedibacteraceae</taxon>
        <taxon>Candidatus Odyssella</taxon>
    </lineage>
</organism>
<dbReference type="SUPFAM" id="SSF46785">
    <property type="entry name" value="Winged helix' DNA-binding domain"/>
    <property type="match status" value="1"/>
</dbReference>
<protein>
    <recommendedName>
        <fullName evidence="5">Heat-inducible transcription repressor HrcA</fullName>
    </recommendedName>
</protein>
<dbReference type="KEGG" id="paca:ID47_10970"/>
<dbReference type="Pfam" id="PF01628">
    <property type="entry name" value="HrcA"/>
    <property type="match status" value="1"/>
</dbReference>
<dbReference type="STRING" id="91604.ID47_10970"/>
<sequence>MTSIRDLNERSLEIFKELVDAFMETGEPVGSRTLSRRLTTSLSPATIRNVMADLEEAGLLYAPHTSAGRLPTEEGLKLFVHGLLQIGDIGDKEREELERRCHTKGRNLNDILENATSVLSGLSQCAGLVMAPKTESPLKHIEFVPLSPTRALVVTITQEGLVENRVLEFPEGIPPSILVEATNYLNAYMVGHTLSEARQIINRELVKDKQQLNALSRKIVADGVAVWSGEESSGSLIIKGQANLLNNVTVVEEIDQIRNLFNMLDTKENLKNILDASVQAEGVQIFIGAESPLFSQSGCSMVIAPYRGTHERIIGAIGVVGPSRMNYGRVIPLVDYTAKLVSRLLG</sequence>
<dbReference type="GO" id="GO:0045892">
    <property type="term" value="P:negative regulation of DNA-templated transcription"/>
    <property type="evidence" value="ECO:0007669"/>
    <property type="project" value="UniProtKB-UniRule"/>
</dbReference>
<keyword evidence="3 5" id="KW-0346">Stress response</keyword>
<dbReference type="HOGENOM" id="CLU_050019_0_0_5"/>
<dbReference type="Gene3D" id="3.30.450.40">
    <property type="match status" value="1"/>
</dbReference>
<comment type="similarity">
    <text evidence="5">Belongs to the HrcA family.</text>
</comment>
<feature type="domain" description="Heat-inducible transcription repressor HrcA C-terminal" evidence="6">
    <location>
        <begin position="110"/>
        <end position="331"/>
    </location>
</feature>
<dbReference type="InterPro" id="IPR002571">
    <property type="entry name" value="HrcA"/>
</dbReference>
<dbReference type="RefSeq" id="WP_038466283.1">
    <property type="nucleotide sequence ID" value="NZ_CP008941.1"/>
</dbReference>
<evidence type="ECO:0000256" key="2">
    <source>
        <dbReference type="ARBA" id="ARBA00023015"/>
    </source>
</evidence>
<keyword evidence="2 5" id="KW-0805">Transcription regulation</keyword>
<accession>A0A077AZK4</accession>
<dbReference type="eggNOG" id="COG1420">
    <property type="taxonomic scope" value="Bacteria"/>
</dbReference>
<comment type="function">
    <text evidence="5">Negative regulator of class I heat shock genes (grpE-dnaK-dnaJ and groELS operons). Prevents heat-shock induction of these operons.</text>
</comment>
<proteinExistence type="inferred from homology"/>
<dbReference type="InterPro" id="IPR036390">
    <property type="entry name" value="WH_DNA-bd_sf"/>
</dbReference>
<gene>
    <name evidence="5 7" type="primary">hrcA</name>
    <name evidence="7" type="ORF">ID47_10970</name>
</gene>
<reference evidence="7 8" key="1">
    <citation type="submission" date="2014-07" db="EMBL/GenBank/DDBJ databases">
        <title>Comparative genomic insights into amoeba endosymbionts belonging to the families of Holosporaceae and Candidatus Midichloriaceae within Rickettsiales.</title>
        <authorList>
            <person name="Wang Z."/>
            <person name="Wu M."/>
        </authorList>
    </citation>
    <scope>NUCLEOTIDE SEQUENCE [LARGE SCALE GENOMIC DNA]</scope>
    <source>
        <strain evidence="7">PRA3</strain>
    </source>
</reference>
<evidence type="ECO:0000313" key="7">
    <source>
        <dbReference type="EMBL" id="AIK97138.1"/>
    </source>
</evidence>
<dbReference type="GO" id="GO:0003677">
    <property type="term" value="F:DNA binding"/>
    <property type="evidence" value="ECO:0007669"/>
    <property type="project" value="InterPro"/>
</dbReference>
<evidence type="ECO:0000256" key="5">
    <source>
        <dbReference type="HAMAP-Rule" id="MF_00081"/>
    </source>
</evidence>
<dbReference type="Gene3D" id="3.30.390.60">
    <property type="entry name" value="Heat-inducible transcription repressor hrca homolog, domain 3"/>
    <property type="match status" value="1"/>
</dbReference>
<keyword evidence="8" id="KW-1185">Reference proteome</keyword>
<dbReference type="Gene3D" id="1.10.10.10">
    <property type="entry name" value="Winged helix-like DNA-binding domain superfamily/Winged helix DNA-binding domain"/>
    <property type="match status" value="1"/>
</dbReference>
<dbReference type="PANTHER" id="PTHR34824">
    <property type="entry name" value="HEAT-INDUCIBLE TRANSCRIPTION REPRESSOR HRCA"/>
    <property type="match status" value="1"/>
</dbReference>
<evidence type="ECO:0000256" key="1">
    <source>
        <dbReference type="ARBA" id="ARBA00022491"/>
    </source>
</evidence>
<dbReference type="Proteomes" id="UP000028926">
    <property type="component" value="Chromosome"/>
</dbReference>
<dbReference type="InterPro" id="IPR029016">
    <property type="entry name" value="GAF-like_dom_sf"/>
</dbReference>
<evidence type="ECO:0000256" key="3">
    <source>
        <dbReference type="ARBA" id="ARBA00023016"/>
    </source>
</evidence>
<evidence type="ECO:0000256" key="4">
    <source>
        <dbReference type="ARBA" id="ARBA00023163"/>
    </source>
</evidence>
<dbReference type="EMBL" id="CP008941">
    <property type="protein sequence ID" value="AIK97138.1"/>
    <property type="molecule type" value="Genomic_DNA"/>
</dbReference>